<gene>
    <name evidence="2" type="ORF">HGP31_20965</name>
</gene>
<keyword evidence="1" id="KW-0732">Signal</keyword>
<feature type="signal peptide" evidence="1">
    <location>
        <begin position="1"/>
        <end position="18"/>
    </location>
</feature>
<proteinExistence type="predicted"/>
<dbReference type="GeneID" id="72196083"/>
<sequence>MIKLILLLSFFFGSTAFASNEKCSNVGLREAYKSMSTNGLDICFAYTKADVRAEKKLSSDPDEISLYSVASSKKPKLIFQFPYAGTEGTITDAFFFTVEGEFEETLFVIHRMEAPKSWDSVSDIYSVSVFRWEGDTLLPDQKRTRFFDIGGDTADEHGKPTYMYPYKDKKSIETAIASPLFHTVVADEKVTGTIMEKTFLHGGGSEPLPEYSNKMYLIKGDRVLVEDTTAGWCRVLYQTKVKIIKKWAQCKSINFSVIR</sequence>
<dbReference type="AlphaFoldDB" id="A0AAE6ZYM9"/>
<dbReference type="EMBL" id="CP051487">
    <property type="protein sequence ID" value="QJC80674.1"/>
    <property type="molecule type" value="Genomic_DNA"/>
</dbReference>
<evidence type="ECO:0008006" key="4">
    <source>
        <dbReference type="Google" id="ProtNLM"/>
    </source>
</evidence>
<organism evidence="2 3">
    <name type="scientific">Pseudomonas umsongensis</name>
    <dbReference type="NCBI Taxonomy" id="198618"/>
    <lineage>
        <taxon>Bacteria</taxon>
        <taxon>Pseudomonadati</taxon>
        <taxon>Pseudomonadota</taxon>
        <taxon>Gammaproteobacteria</taxon>
        <taxon>Pseudomonadales</taxon>
        <taxon>Pseudomonadaceae</taxon>
        <taxon>Pseudomonas</taxon>
    </lineage>
</organism>
<dbReference type="Proteomes" id="UP000501367">
    <property type="component" value="Chromosome"/>
</dbReference>
<reference evidence="2 3" key="1">
    <citation type="submission" date="2020-04" db="EMBL/GenBank/DDBJ databases">
        <authorList>
            <person name="Yao Y."/>
            <person name="He Z."/>
        </authorList>
    </citation>
    <scope>NUCLEOTIDE SEQUENCE [LARGE SCALE GENOMIC DNA]</scope>
    <source>
        <strain evidence="2 3">CY-1</strain>
    </source>
</reference>
<accession>A0AAE6ZYM9</accession>
<evidence type="ECO:0000256" key="1">
    <source>
        <dbReference type="SAM" id="SignalP"/>
    </source>
</evidence>
<feature type="chain" id="PRO_5041919207" description="SH3 domain-containing protein" evidence="1">
    <location>
        <begin position="19"/>
        <end position="259"/>
    </location>
</feature>
<evidence type="ECO:0000313" key="2">
    <source>
        <dbReference type="EMBL" id="QJC80674.1"/>
    </source>
</evidence>
<dbReference type="RefSeq" id="WP_168758585.1">
    <property type="nucleotide sequence ID" value="NZ_CP051487.1"/>
</dbReference>
<protein>
    <recommendedName>
        <fullName evidence="4">SH3 domain-containing protein</fullName>
    </recommendedName>
</protein>
<name>A0AAE6ZYM9_9PSED</name>
<evidence type="ECO:0000313" key="3">
    <source>
        <dbReference type="Proteomes" id="UP000501367"/>
    </source>
</evidence>
<dbReference type="KEGG" id="pum:HGP31_20965"/>